<dbReference type="RefSeq" id="WP_072561421.1">
    <property type="nucleotide sequence ID" value="NZ_CP017921.1"/>
</dbReference>
<reference evidence="11 14" key="1">
    <citation type="submission" date="2016-10" db="EMBL/GenBank/DDBJ databases">
        <title>Methanohalophilus halophilus.</title>
        <authorList>
            <person name="L'haridon S."/>
        </authorList>
    </citation>
    <scope>NUCLEOTIDE SEQUENCE [LARGE SCALE GENOMIC DNA]</scope>
    <source>
        <strain evidence="11 14">Z-7982</strain>
    </source>
</reference>
<accession>A0A1L3Q2C1</accession>
<evidence type="ECO:0000313" key="13">
    <source>
        <dbReference type="EMBL" id="SDW88885.1"/>
    </source>
</evidence>
<dbReference type="InterPro" id="IPR015856">
    <property type="entry name" value="ABC_transpr_CbiO/EcfA_su"/>
</dbReference>
<dbReference type="FunFam" id="3.40.50.300:FF:000224">
    <property type="entry name" value="Energy-coupling factor transporter ATP-binding protein EcfA"/>
    <property type="match status" value="1"/>
</dbReference>
<evidence type="ECO:0000256" key="5">
    <source>
        <dbReference type="ARBA" id="ARBA00022741"/>
    </source>
</evidence>
<dbReference type="STRING" id="2177.BHR79_05410"/>
<evidence type="ECO:0000256" key="4">
    <source>
        <dbReference type="ARBA" id="ARBA00022475"/>
    </source>
</evidence>
<dbReference type="GO" id="GO:0016887">
    <property type="term" value="F:ATP hydrolysis activity"/>
    <property type="evidence" value="ECO:0007669"/>
    <property type="project" value="InterPro"/>
</dbReference>
<dbReference type="Gene3D" id="3.40.50.300">
    <property type="entry name" value="P-loop containing nucleotide triphosphate hydrolases"/>
    <property type="match status" value="1"/>
</dbReference>
<dbReference type="GO" id="GO:0043190">
    <property type="term" value="C:ATP-binding cassette (ABC) transporter complex"/>
    <property type="evidence" value="ECO:0007669"/>
    <property type="project" value="TreeGrafter"/>
</dbReference>
<dbReference type="EMBL" id="RJJG01000003">
    <property type="protein sequence ID" value="RNI09963.1"/>
    <property type="molecule type" value="Genomic_DNA"/>
</dbReference>
<evidence type="ECO:0000259" key="10">
    <source>
        <dbReference type="PROSITE" id="PS50893"/>
    </source>
</evidence>
<dbReference type="SUPFAM" id="SSF52540">
    <property type="entry name" value="P-loop containing nucleoside triphosphate hydrolases"/>
    <property type="match status" value="1"/>
</dbReference>
<keyword evidence="14" id="KW-1185">Reference proteome</keyword>
<evidence type="ECO:0000256" key="8">
    <source>
        <dbReference type="ARBA" id="ARBA00023136"/>
    </source>
</evidence>
<dbReference type="InterPro" id="IPR003439">
    <property type="entry name" value="ABC_transporter-like_ATP-bd"/>
</dbReference>
<dbReference type="EMBL" id="FNMU01000006">
    <property type="protein sequence ID" value="SDW88885.1"/>
    <property type="molecule type" value="Genomic_DNA"/>
</dbReference>
<comment type="function">
    <text evidence="9">Probably part of an ABC transporter complex. Responsible for energy coupling to the transport system.</text>
</comment>
<dbReference type="AlphaFoldDB" id="A0A1L3Q2C1"/>
<evidence type="ECO:0000313" key="11">
    <source>
        <dbReference type="EMBL" id="APH38983.1"/>
    </source>
</evidence>
<dbReference type="InterPro" id="IPR017871">
    <property type="entry name" value="ABC_transporter-like_CS"/>
</dbReference>
<evidence type="ECO:0000256" key="2">
    <source>
        <dbReference type="ARBA" id="ARBA00005417"/>
    </source>
</evidence>
<dbReference type="Proteomes" id="UP000267921">
    <property type="component" value="Unassembled WGS sequence"/>
</dbReference>
<dbReference type="GO" id="GO:0005524">
    <property type="term" value="F:ATP binding"/>
    <property type="evidence" value="ECO:0007669"/>
    <property type="project" value="UniProtKB-KW"/>
</dbReference>
<dbReference type="EMBL" id="CP017921">
    <property type="protein sequence ID" value="APH38983.1"/>
    <property type="molecule type" value="Genomic_DNA"/>
</dbReference>
<comment type="subcellular location">
    <subcellularLocation>
        <location evidence="1">Cell membrane</location>
    </subcellularLocation>
</comment>
<dbReference type="CDD" id="cd03225">
    <property type="entry name" value="ABC_cobalt_CbiO_domain1"/>
    <property type="match status" value="1"/>
</dbReference>
<dbReference type="Proteomes" id="UP000198669">
    <property type="component" value="Unassembled WGS sequence"/>
</dbReference>
<gene>
    <name evidence="11" type="ORF">BHR79_05410</name>
    <name evidence="12" type="ORF">EFE40_04845</name>
    <name evidence="13" type="ORF">SAMN04515625_1789</name>
</gene>
<evidence type="ECO:0000256" key="3">
    <source>
        <dbReference type="ARBA" id="ARBA00022448"/>
    </source>
</evidence>
<evidence type="ECO:0000313" key="14">
    <source>
        <dbReference type="Proteomes" id="UP000186879"/>
    </source>
</evidence>
<evidence type="ECO:0000313" key="12">
    <source>
        <dbReference type="EMBL" id="RNI09963.1"/>
    </source>
</evidence>
<dbReference type="SMART" id="SM00382">
    <property type="entry name" value="AAA"/>
    <property type="match status" value="1"/>
</dbReference>
<dbReference type="PROSITE" id="PS50893">
    <property type="entry name" value="ABC_TRANSPORTER_2"/>
    <property type="match status" value="1"/>
</dbReference>
<keyword evidence="7" id="KW-1278">Translocase</keyword>
<dbReference type="GeneID" id="30583181"/>
<reference evidence="12 16" key="3">
    <citation type="submission" date="2018-10" db="EMBL/GenBank/DDBJ databases">
        <title>Cultivation of a novel Methanohalophilus strain from Kebrit Deep of the Red Sea and a genomic comparison of members of the genus Methanohalophilus.</title>
        <authorList>
            <person name="Guan Y."/>
            <person name="Ngugi D.K."/>
            <person name="Stingl U."/>
        </authorList>
    </citation>
    <scope>NUCLEOTIDE SEQUENCE [LARGE SCALE GENOMIC DNA]</scope>
    <source>
        <strain evidence="12 16">DSM 3094</strain>
    </source>
</reference>
<evidence type="ECO:0000256" key="9">
    <source>
        <dbReference type="ARBA" id="ARBA00025157"/>
    </source>
</evidence>
<keyword evidence="3" id="KW-0813">Transport</keyword>
<evidence type="ECO:0000256" key="7">
    <source>
        <dbReference type="ARBA" id="ARBA00022967"/>
    </source>
</evidence>
<name>A0A1L3Q2C1_9EURY</name>
<proteinExistence type="inferred from homology"/>
<keyword evidence="5" id="KW-0547">Nucleotide-binding</keyword>
<keyword evidence="8" id="KW-0472">Membrane</keyword>
<evidence type="ECO:0000256" key="1">
    <source>
        <dbReference type="ARBA" id="ARBA00004236"/>
    </source>
</evidence>
<keyword evidence="6 11" id="KW-0067">ATP-binding</keyword>
<dbReference type="InterPro" id="IPR027417">
    <property type="entry name" value="P-loop_NTPase"/>
</dbReference>
<protein>
    <submittedName>
        <fullName evidence="11 12">ABC transporter ATP-binding protein</fullName>
    </submittedName>
    <submittedName>
        <fullName evidence="13">Cobalt/nickel transport system ATP-binding protein</fullName>
    </submittedName>
</protein>
<keyword evidence="4" id="KW-1003">Cell membrane</keyword>
<dbReference type="GO" id="GO:0042626">
    <property type="term" value="F:ATPase-coupled transmembrane transporter activity"/>
    <property type="evidence" value="ECO:0007669"/>
    <property type="project" value="TreeGrafter"/>
</dbReference>
<evidence type="ECO:0000313" key="16">
    <source>
        <dbReference type="Proteomes" id="UP000267921"/>
    </source>
</evidence>
<reference evidence="13 15" key="2">
    <citation type="submission" date="2016-10" db="EMBL/GenBank/DDBJ databases">
        <authorList>
            <person name="de Groot N.N."/>
        </authorList>
    </citation>
    <scope>NUCLEOTIDE SEQUENCE [LARGE SCALE GENOMIC DNA]</scope>
    <source>
        <strain evidence="13 15">Z-7982</strain>
    </source>
</reference>
<dbReference type="OrthoDB" id="18209at2157"/>
<dbReference type="KEGG" id="mhaz:BHR79_05410"/>
<organism evidence="11 14">
    <name type="scientific">Methanohalophilus halophilus</name>
    <dbReference type="NCBI Taxonomy" id="2177"/>
    <lineage>
        <taxon>Archaea</taxon>
        <taxon>Methanobacteriati</taxon>
        <taxon>Methanobacteriota</taxon>
        <taxon>Stenosarchaea group</taxon>
        <taxon>Methanomicrobia</taxon>
        <taxon>Methanosarcinales</taxon>
        <taxon>Methanosarcinaceae</taxon>
        <taxon>Methanohalophilus</taxon>
    </lineage>
</organism>
<dbReference type="PANTHER" id="PTHR43553">
    <property type="entry name" value="HEAVY METAL TRANSPORTER"/>
    <property type="match status" value="1"/>
</dbReference>
<dbReference type="InterPro" id="IPR050095">
    <property type="entry name" value="ECF_ABC_transporter_ATP-bd"/>
</dbReference>
<evidence type="ECO:0000313" key="15">
    <source>
        <dbReference type="Proteomes" id="UP000198669"/>
    </source>
</evidence>
<dbReference type="Pfam" id="PF00005">
    <property type="entry name" value="ABC_tran"/>
    <property type="match status" value="1"/>
</dbReference>
<dbReference type="InterPro" id="IPR003593">
    <property type="entry name" value="AAA+_ATPase"/>
</dbReference>
<sequence length="305" mass="33929">MKKEAICISKLEYSYPDGKKALNNVNMKVFEGEKVTIMGPNGAGKTTLLLNINGTVKNPSSSVSIFGKSISSMDILERIQNVGVVFEDPDDQLFMPTVYDDVAFGPANMGLDKDQVDKRVKNALLRVGMEDFEEYVPHHLSSGQKKKIALAAVLSMEPKIIVLDEPTANLDPRSKSELINLLEKLNQDKQTTIITVTHDVNTISRLAERIYVLNQTVVAEGTPYEIFSNKELLAAQNLESPDTLQLFYMLAHLGYSCSQHPLSVNEAAENLIYTMQQNNNLIQLNMNSSAYENIKELTKLQTDNG</sequence>
<dbReference type="PROSITE" id="PS00211">
    <property type="entry name" value="ABC_TRANSPORTER_1"/>
    <property type="match status" value="1"/>
</dbReference>
<evidence type="ECO:0000256" key="6">
    <source>
        <dbReference type="ARBA" id="ARBA00022840"/>
    </source>
</evidence>
<feature type="domain" description="ABC transporter" evidence="10">
    <location>
        <begin position="6"/>
        <end position="240"/>
    </location>
</feature>
<dbReference type="Proteomes" id="UP000186879">
    <property type="component" value="Chromosome"/>
</dbReference>
<comment type="similarity">
    <text evidence="2">Belongs to the ABC transporter superfamily.</text>
</comment>